<dbReference type="SUPFAM" id="SSF53474">
    <property type="entry name" value="alpha/beta-Hydrolases"/>
    <property type="match status" value="1"/>
</dbReference>
<dbReference type="KEGG" id="ful:C4N20_09990"/>
<keyword evidence="1" id="KW-0472">Membrane</keyword>
<evidence type="ECO:0000256" key="1">
    <source>
        <dbReference type="SAM" id="Phobius"/>
    </source>
</evidence>
<keyword evidence="3" id="KW-0378">Hydrolase</keyword>
<dbReference type="InterPro" id="IPR029058">
    <property type="entry name" value="AB_hydrolase_fold"/>
</dbReference>
<dbReference type="RefSeq" id="WP_005978231.1">
    <property type="nucleotide sequence ID" value="NZ_BAABXY010000001.1"/>
</dbReference>
<evidence type="ECO:0000313" key="4">
    <source>
        <dbReference type="Proteomes" id="UP000249008"/>
    </source>
</evidence>
<feature type="transmembrane region" description="Helical" evidence="1">
    <location>
        <begin position="76"/>
        <end position="95"/>
    </location>
</feature>
<dbReference type="Pfam" id="PF05057">
    <property type="entry name" value="DUF676"/>
    <property type="match status" value="1"/>
</dbReference>
<reference evidence="3 4" key="1">
    <citation type="submission" date="2018-06" db="EMBL/GenBank/DDBJ databases">
        <authorList>
            <consortium name="Pathogen Informatics"/>
            <person name="Doyle S."/>
        </authorList>
    </citation>
    <scope>NUCLEOTIDE SEQUENCE [LARGE SCALE GENOMIC DNA]</scope>
    <source>
        <strain evidence="3 4">NCTC12112</strain>
    </source>
</reference>
<feature type="transmembrane region" description="Helical" evidence="1">
    <location>
        <begin position="9"/>
        <end position="29"/>
    </location>
</feature>
<accession>A0AAX2J764</accession>
<evidence type="ECO:0000313" key="3">
    <source>
        <dbReference type="EMBL" id="SQJ00197.1"/>
    </source>
</evidence>
<protein>
    <submittedName>
        <fullName evidence="3">Lipase</fullName>
        <ecNumber evidence="3">3.1.1.3</ecNumber>
    </submittedName>
</protein>
<evidence type="ECO:0000259" key="2">
    <source>
        <dbReference type="Pfam" id="PF05057"/>
    </source>
</evidence>
<keyword evidence="1" id="KW-1133">Transmembrane helix</keyword>
<dbReference type="EMBL" id="LS483487">
    <property type="protein sequence ID" value="SQJ00197.1"/>
    <property type="molecule type" value="Genomic_DNA"/>
</dbReference>
<dbReference type="GeneID" id="78455142"/>
<keyword evidence="1" id="KW-0812">Transmembrane</keyword>
<feature type="transmembrane region" description="Helical" evidence="1">
    <location>
        <begin position="35"/>
        <end position="55"/>
    </location>
</feature>
<proteinExistence type="predicted"/>
<sequence>MIHHLIKKLFVIFYIPAAANIPLLIYYYYKNGGNILLLVLISMMVFILWGYINIFPYKKEKYARKRLRIMMGGRALCFYSFYGFLAQIGIIVFLYPLLREKINNSEILWFNGLYALGTNFFLFFNGIIRIFFTSKWLSFRKRVLLILTIWIPFINILVLFYILRIIKWEYEFECYKVSLRETRAESDMCKTKYPIILVHGVGFRDFRHFNYWGRIPRELIRYGASIYYGNQEAFGTIEYNGEDIKKKILEVIEKTGCEKVNIIAHSKGGLDSRYAISILGMDKYTASLTTISTPHRGCLFVDKMCRLPEKLHRGVAKFYDNMFKRLGDKNPDFYGATHQFTTHNSKEFNEKVIDSPEVYYQSYISVMKDCLSDVLLTIPYCFIKKVDEENDGLVSISSAKWGNFKGVIRNKYHRGISHGDIIDLKRQDYKGFDVIEFYIQLVSELKEMGF</sequence>
<dbReference type="GO" id="GO:0004806">
    <property type="term" value="F:triacylglycerol lipase activity"/>
    <property type="evidence" value="ECO:0007669"/>
    <property type="project" value="UniProtKB-EC"/>
</dbReference>
<organism evidence="3 4">
    <name type="scientific">Fusobacterium ulcerans</name>
    <dbReference type="NCBI Taxonomy" id="861"/>
    <lineage>
        <taxon>Bacteria</taxon>
        <taxon>Fusobacteriati</taxon>
        <taxon>Fusobacteriota</taxon>
        <taxon>Fusobacteriia</taxon>
        <taxon>Fusobacteriales</taxon>
        <taxon>Fusobacteriaceae</taxon>
        <taxon>Fusobacterium</taxon>
    </lineage>
</organism>
<dbReference type="Proteomes" id="UP000249008">
    <property type="component" value="Chromosome 1"/>
</dbReference>
<dbReference type="Gene3D" id="3.40.50.1820">
    <property type="entry name" value="alpha/beta hydrolase"/>
    <property type="match status" value="1"/>
</dbReference>
<dbReference type="AlphaFoldDB" id="A0AAX2J764"/>
<dbReference type="EC" id="3.1.1.3" evidence="3"/>
<feature type="transmembrane region" description="Helical" evidence="1">
    <location>
        <begin position="107"/>
        <end position="132"/>
    </location>
</feature>
<dbReference type="PANTHER" id="PTHR11440">
    <property type="entry name" value="LECITHIN-CHOLESTEROL ACYLTRANSFERASE-RELATED"/>
    <property type="match status" value="1"/>
</dbReference>
<name>A0AAX2J764_9FUSO</name>
<feature type="domain" description="DUF676" evidence="2">
    <location>
        <begin position="231"/>
        <end position="305"/>
    </location>
</feature>
<feature type="transmembrane region" description="Helical" evidence="1">
    <location>
        <begin position="144"/>
        <end position="163"/>
    </location>
</feature>
<dbReference type="InterPro" id="IPR007751">
    <property type="entry name" value="DUF676_lipase-like"/>
</dbReference>
<gene>
    <name evidence="3" type="primary">lip</name>
    <name evidence="3" type="ORF">NCTC12112_00551</name>
</gene>